<keyword evidence="1" id="KW-0732">Signal</keyword>
<dbReference type="RefSeq" id="WP_281761297.1">
    <property type="nucleotide sequence ID" value="NZ_AP026709.1"/>
</dbReference>
<gene>
    <name evidence="2" type="ORF">SYK_31650</name>
</gene>
<evidence type="ECO:0000256" key="1">
    <source>
        <dbReference type="SAM" id="SignalP"/>
    </source>
</evidence>
<feature type="chain" id="PRO_5046215548" evidence="1">
    <location>
        <begin position="25"/>
        <end position="334"/>
    </location>
</feature>
<accession>A0ABN6S6B6</accession>
<proteinExistence type="predicted"/>
<keyword evidence="3" id="KW-1185">Reference proteome</keyword>
<organism evidence="2 3">
    <name type="scientific">Pseudodesulfovibrio nedwellii</name>
    <dbReference type="NCBI Taxonomy" id="2973072"/>
    <lineage>
        <taxon>Bacteria</taxon>
        <taxon>Pseudomonadati</taxon>
        <taxon>Thermodesulfobacteriota</taxon>
        <taxon>Desulfovibrionia</taxon>
        <taxon>Desulfovibrionales</taxon>
        <taxon>Desulfovibrionaceae</taxon>
    </lineage>
</organism>
<dbReference type="PROSITE" id="PS51257">
    <property type="entry name" value="PROKAR_LIPOPROTEIN"/>
    <property type="match status" value="1"/>
</dbReference>
<dbReference type="EMBL" id="AP026709">
    <property type="protein sequence ID" value="BDQ38805.1"/>
    <property type="molecule type" value="Genomic_DNA"/>
</dbReference>
<name>A0ABN6S6B6_9BACT</name>
<feature type="signal peptide" evidence="1">
    <location>
        <begin position="1"/>
        <end position="24"/>
    </location>
</feature>
<protein>
    <submittedName>
        <fullName evidence="2">Uncharacterized protein</fullName>
    </submittedName>
</protein>
<reference evidence="2 3" key="1">
    <citation type="submission" date="2022-08" db="EMBL/GenBank/DDBJ databases">
        <title>Genome Sequence of the sulphate-reducing bacterium, Pseudodesulfovibrio sp. SYK.</title>
        <authorList>
            <person name="Kondo R."/>
            <person name="Kataoka T."/>
        </authorList>
    </citation>
    <scope>NUCLEOTIDE SEQUENCE [LARGE SCALE GENOMIC DNA]</scope>
    <source>
        <strain evidence="2 3">SYK</strain>
    </source>
</reference>
<evidence type="ECO:0000313" key="3">
    <source>
        <dbReference type="Proteomes" id="UP001317742"/>
    </source>
</evidence>
<evidence type="ECO:0000313" key="2">
    <source>
        <dbReference type="EMBL" id="BDQ38805.1"/>
    </source>
</evidence>
<sequence length="334" mass="37146">MIRHAALYLVMIMSCLFCFQPACAAETFLLDQWDWTSGGEVSEDSWLKMSAASTPVKKPEYFPIDDPYEEDHKPVEPSTRLLPIWGDEARAKGYELPLPFGLSITSLVQRQEPKIENLKFGFGDPTARPGIDLEGSEVISATMLGRADVWLFPFLNVYGFAGVIAGHADIRVNVAGFTLGGTVIDDFQLDIDSDYTGYTGGLGLTLAGGYKQYFGSLDMNMARTELDFLHGEIETYTVTPRIGILVDSERYGKGSFWAGVMYLDLEERLHGSIETNILPGPGSRKLNYDLIFTTENPYSALMGGMWEFSKRMQALVEVSYGGRTSLTGQFSYRF</sequence>
<dbReference type="Proteomes" id="UP001317742">
    <property type="component" value="Chromosome"/>
</dbReference>